<evidence type="ECO:0000256" key="18">
    <source>
        <dbReference type="ARBA" id="ARBA00023026"/>
    </source>
</evidence>
<dbReference type="InterPro" id="IPR011102">
    <property type="entry name" value="Sig_transdc_His_kinase_HWE"/>
</dbReference>
<dbReference type="InterPro" id="IPR000014">
    <property type="entry name" value="PAS"/>
</dbReference>
<evidence type="ECO:0000256" key="17">
    <source>
        <dbReference type="ARBA" id="ARBA00023012"/>
    </source>
</evidence>
<protein>
    <recommendedName>
        <fullName evidence="3">histidine kinase</fullName>
        <ecNumber evidence="3">2.7.13.3</ecNumber>
    </recommendedName>
</protein>
<dbReference type="InterPro" id="IPR038318">
    <property type="entry name" value="KdpD_sf"/>
</dbReference>
<feature type="transmembrane region" description="Helical" evidence="21">
    <location>
        <begin position="105"/>
        <end position="125"/>
    </location>
</feature>
<keyword evidence="14" id="KW-0067">ATP-binding</keyword>
<dbReference type="InterPro" id="IPR035965">
    <property type="entry name" value="PAS-like_dom_sf"/>
</dbReference>
<evidence type="ECO:0000256" key="7">
    <source>
        <dbReference type="ARBA" id="ARBA00022630"/>
    </source>
</evidence>
<reference evidence="24 25" key="1">
    <citation type="journal article" date="2018" name="Arch. Microbiol.">
        <title>New insights into the metabolic potential of the phototrophic purple bacterium Rhodopila globiformis DSM 161(T) from its draft genome sequence and evidence for a vanadium-dependent nitrogenase.</title>
        <authorList>
            <person name="Imhoff J.F."/>
            <person name="Rahn T."/>
            <person name="Kunzel S."/>
            <person name="Neulinger S.C."/>
        </authorList>
    </citation>
    <scope>NUCLEOTIDE SEQUENCE [LARGE SCALE GENOMIC DNA]</scope>
    <source>
        <strain evidence="24 25">DSM 161</strain>
    </source>
</reference>
<dbReference type="InterPro" id="IPR013656">
    <property type="entry name" value="PAS_4"/>
</dbReference>
<sequence>MITLRRQTRSVASATTMQHVWKRHWSFRYGVAVTIFVLAAALRLFLEARYGAIPPYLTFYPATIIAAVVCGAGPGVFITVLSAAFEAICLLEPRGGFAIERPSDAIALVVFVVMGLLICAMAGALQRIKEREHRLIQRALRDSEDRYRLVITSVKDYAIFMLDPQGRVATWNASAQRIKGWTAEEAVGHDFSLLFPQEVAQAGRPLEVLRLAAAEGGFHEEAERVRKDGSRFWADVSITPLYDESGRLTGYANILRDISERKQATREMAESRSRLAGVVDSAMDAIITVDEDQRIVLFNAAAEAMFGCPAKQALGGPLGQFIPPRFREAHAGHVRGFAETGVTSRAMGKLGTLYGVRRSGKEFPIEASISQASVDGRKLFTVILRDITERKRADEHQSLLLSELVHRVKNTLSVVQSIAAQTRRSTAPEQFYDTFAGRLAALGAAHDLLTRSEWEGAWLADVIRIGLQPYAVSDVAERWTMDGPAIWLAPNEAVTLSLAFHELTTNAAKYGALSGVNGTIAIRWQVQPDGEPGELAIHWREHGGPVVVTPSRRGFGSRLLERAIAHELGGETQMHFDPAGAQCRFRIPLSPRIRRQP</sequence>
<evidence type="ECO:0000256" key="11">
    <source>
        <dbReference type="ARBA" id="ARBA00022737"/>
    </source>
</evidence>
<evidence type="ECO:0000256" key="16">
    <source>
        <dbReference type="ARBA" id="ARBA00022991"/>
    </source>
</evidence>
<dbReference type="GO" id="GO:0016020">
    <property type="term" value="C:membrane"/>
    <property type="evidence" value="ECO:0007669"/>
    <property type="project" value="UniProtKB-SubCell"/>
</dbReference>
<dbReference type="Pfam" id="PF08448">
    <property type="entry name" value="PAS_4"/>
    <property type="match status" value="2"/>
</dbReference>
<dbReference type="PANTHER" id="PTHR41523:SF8">
    <property type="entry name" value="ETHYLENE RESPONSE SENSOR PROTEIN"/>
    <property type="match status" value="1"/>
</dbReference>
<dbReference type="GO" id="GO:0005524">
    <property type="term" value="F:ATP binding"/>
    <property type="evidence" value="ECO:0007669"/>
    <property type="project" value="UniProtKB-KW"/>
</dbReference>
<dbReference type="SMART" id="SM00091">
    <property type="entry name" value="PAS"/>
    <property type="match status" value="2"/>
</dbReference>
<evidence type="ECO:0000256" key="13">
    <source>
        <dbReference type="ARBA" id="ARBA00022777"/>
    </source>
</evidence>
<feature type="transmembrane region" description="Helical" evidence="21">
    <location>
        <begin position="27"/>
        <end position="46"/>
    </location>
</feature>
<dbReference type="PROSITE" id="PS50113">
    <property type="entry name" value="PAC"/>
    <property type="match status" value="1"/>
</dbReference>
<keyword evidence="12" id="KW-0547">Nucleotide-binding</keyword>
<keyword evidence="9" id="KW-0808">Transferase</keyword>
<evidence type="ECO:0000256" key="15">
    <source>
        <dbReference type="ARBA" id="ARBA00022989"/>
    </source>
</evidence>
<proteinExistence type="predicted"/>
<evidence type="ECO:0000256" key="14">
    <source>
        <dbReference type="ARBA" id="ARBA00022840"/>
    </source>
</evidence>
<dbReference type="GO" id="GO:0000160">
    <property type="term" value="P:phosphorelay signal transduction system"/>
    <property type="evidence" value="ECO:0007669"/>
    <property type="project" value="UniProtKB-KW"/>
</dbReference>
<dbReference type="NCBIfam" id="TIGR00229">
    <property type="entry name" value="sensory_box"/>
    <property type="match status" value="2"/>
</dbReference>
<keyword evidence="10 21" id="KW-0812">Transmembrane</keyword>
<dbReference type="SUPFAM" id="SSF55785">
    <property type="entry name" value="PYP-like sensor domain (PAS domain)"/>
    <property type="match status" value="2"/>
</dbReference>
<evidence type="ECO:0000256" key="5">
    <source>
        <dbReference type="ARBA" id="ARBA00022553"/>
    </source>
</evidence>
<dbReference type="SMART" id="SM00911">
    <property type="entry name" value="HWE_HK"/>
    <property type="match status" value="1"/>
</dbReference>
<evidence type="ECO:0000256" key="9">
    <source>
        <dbReference type="ARBA" id="ARBA00022679"/>
    </source>
</evidence>
<evidence type="ECO:0000256" key="10">
    <source>
        <dbReference type="ARBA" id="ARBA00022692"/>
    </source>
</evidence>
<dbReference type="EMBL" id="NHRY01000182">
    <property type="protein sequence ID" value="PPQ31834.1"/>
    <property type="molecule type" value="Genomic_DNA"/>
</dbReference>
<keyword evidence="6" id="KW-0716">Sensory transduction</keyword>
<evidence type="ECO:0000259" key="23">
    <source>
        <dbReference type="PROSITE" id="PS50113"/>
    </source>
</evidence>
<dbReference type="PROSITE" id="PS50112">
    <property type="entry name" value="PAS"/>
    <property type="match status" value="2"/>
</dbReference>
<name>A0A2S6NB65_RHOGL</name>
<feature type="domain" description="PAS" evidence="22">
    <location>
        <begin position="271"/>
        <end position="324"/>
    </location>
</feature>
<dbReference type="InterPro" id="IPR025201">
    <property type="entry name" value="KdpD_TM"/>
</dbReference>
<dbReference type="CDD" id="cd00130">
    <property type="entry name" value="PAS"/>
    <property type="match status" value="2"/>
</dbReference>
<evidence type="ECO:0000259" key="22">
    <source>
        <dbReference type="PROSITE" id="PS50112"/>
    </source>
</evidence>
<evidence type="ECO:0000256" key="2">
    <source>
        <dbReference type="ARBA" id="ARBA00004141"/>
    </source>
</evidence>
<keyword evidence="4" id="KW-0600">Photoreceptor protein</keyword>
<dbReference type="AlphaFoldDB" id="A0A2S6NB65"/>
<comment type="catalytic activity">
    <reaction evidence="1">
        <text>ATP + protein L-histidine = ADP + protein N-phospho-L-histidine.</text>
        <dbReference type="EC" id="2.7.13.3"/>
    </reaction>
</comment>
<dbReference type="Pfam" id="PF13493">
    <property type="entry name" value="DUF4118"/>
    <property type="match status" value="1"/>
</dbReference>
<evidence type="ECO:0000256" key="12">
    <source>
        <dbReference type="ARBA" id="ARBA00022741"/>
    </source>
</evidence>
<feature type="domain" description="PAS" evidence="22">
    <location>
        <begin position="143"/>
        <end position="198"/>
    </location>
</feature>
<comment type="subcellular location">
    <subcellularLocation>
        <location evidence="2">Membrane</location>
        <topology evidence="2">Multi-pass membrane protein</topology>
    </subcellularLocation>
</comment>
<keyword evidence="20" id="KW-0675">Receptor</keyword>
<keyword evidence="11" id="KW-0677">Repeat</keyword>
<evidence type="ECO:0000256" key="6">
    <source>
        <dbReference type="ARBA" id="ARBA00022606"/>
    </source>
</evidence>
<evidence type="ECO:0000256" key="8">
    <source>
        <dbReference type="ARBA" id="ARBA00022643"/>
    </source>
</evidence>
<keyword evidence="8" id="KW-0288">FMN</keyword>
<dbReference type="Gene3D" id="3.30.565.10">
    <property type="entry name" value="Histidine kinase-like ATPase, C-terminal domain"/>
    <property type="match status" value="1"/>
</dbReference>
<keyword evidence="16" id="KW-0157">Chromophore</keyword>
<dbReference type="Gene3D" id="3.30.450.20">
    <property type="entry name" value="PAS domain"/>
    <property type="match status" value="2"/>
</dbReference>
<keyword evidence="7" id="KW-0285">Flavoprotein</keyword>
<dbReference type="InterPro" id="IPR001610">
    <property type="entry name" value="PAC"/>
</dbReference>
<dbReference type="GO" id="GO:0004673">
    <property type="term" value="F:protein histidine kinase activity"/>
    <property type="evidence" value="ECO:0007669"/>
    <property type="project" value="UniProtKB-EC"/>
</dbReference>
<evidence type="ECO:0000256" key="20">
    <source>
        <dbReference type="ARBA" id="ARBA00023170"/>
    </source>
</evidence>
<evidence type="ECO:0000313" key="24">
    <source>
        <dbReference type="EMBL" id="PPQ31834.1"/>
    </source>
</evidence>
<dbReference type="InterPro" id="IPR036890">
    <property type="entry name" value="HATPase_C_sf"/>
</dbReference>
<keyword evidence="15 21" id="KW-1133">Transmembrane helix</keyword>
<dbReference type="PANTHER" id="PTHR41523">
    <property type="entry name" value="TWO-COMPONENT SYSTEM SENSOR PROTEIN"/>
    <property type="match status" value="1"/>
</dbReference>
<accession>A0A2S6NB65</accession>
<dbReference type="EC" id="2.7.13.3" evidence="3"/>
<keyword evidence="13" id="KW-0418">Kinase</keyword>
<keyword evidence="25" id="KW-1185">Reference proteome</keyword>
<comment type="caution">
    <text evidence="24">The sequence shown here is derived from an EMBL/GenBank/DDBJ whole genome shotgun (WGS) entry which is preliminary data.</text>
</comment>
<evidence type="ECO:0000313" key="25">
    <source>
        <dbReference type="Proteomes" id="UP000239724"/>
    </source>
</evidence>
<keyword evidence="17" id="KW-0902">Two-component regulatory system</keyword>
<evidence type="ECO:0000256" key="1">
    <source>
        <dbReference type="ARBA" id="ARBA00000085"/>
    </source>
</evidence>
<dbReference type="SMART" id="SM00086">
    <property type="entry name" value="PAC"/>
    <property type="match status" value="2"/>
</dbReference>
<dbReference type="Gene3D" id="1.20.120.620">
    <property type="entry name" value="Backbone structure of the membrane domain of e. Coli histidine kinase receptor kdpd"/>
    <property type="match status" value="1"/>
</dbReference>
<keyword evidence="19 21" id="KW-0472">Membrane</keyword>
<organism evidence="24 25">
    <name type="scientific">Rhodopila globiformis</name>
    <name type="common">Rhodopseudomonas globiformis</name>
    <dbReference type="NCBI Taxonomy" id="1071"/>
    <lineage>
        <taxon>Bacteria</taxon>
        <taxon>Pseudomonadati</taxon>
        <taxon>Pseudomonadota</taxon>
        <taxon>Alphaproteobacteria</taxon>
        <taxon>Acetobacterales</taxon>
        <taxon>Acetobacteraceae</taxon>
        <taxon>Rhodopila</taxon>
    </lineage>
</organism>
<evidence type="ECO:0000256" key="21">
    <source>
        <dbReference type="SAM" id="Phobius"/>
    </source>
</evidence>
<feature type="transmembrane region" description="Helical" evidence="21">
    <location>
        <begin position="58"/>
        <end position="85"/>
    </location>
</feature>
<evidence type="ECO:0000256" key="19">
    <source>
        <dbReference type="ARBA" id="ARBA00023136"/>
    </source>
</evidence>
<keyword evidence="18" id="KW-0843">Virulence</keyword>
<evidence type="ECO:0000256" key="3">
    <source>
        <dbReference type="ARBA" id="ARBA00012438"/>
    </source>
</evidence>
<evidence type="ECO:0000256" key="4">
    <source>
        <dbReference type="ARBA" id="ARBA00022543"/>
    </source>
</evidence>
<gene>
    <name evidence="24" type="ORF">CCS01_16595</name>
</gene>
<dbReference type="InterPro" id="IPR000700">
    <property type="entry name" value="PAS-assoc_C"/>
</dbReference>
<keyword evidence="5" id="KW-0597">Phosphoprotein</keyword>
<dbReference type="Proteomes" id="UP000239724">
    <property type="component" value="Unassembled WGS sequence"/>
</dbReference>
<dbReference type="GO" id="GO:0009881">
    <property type="term" value="F:photoreceptor activity"/>
    <property type="evidence" value="ECO:0007669"/>
    <property type="project" value="UniProtKB-KW"/>
</dbReference>
<feature type="domain" description="PAC" evidence="23">
    <location>
        <begin position="218"/>
        <end position="270"/>
    </location>
</feature>
<dbReference type="Pfam" id="PF07536">
    <property type="entry name" value="HWE_HK"/>
    <property type="match status" value="1"/>
</dbReference>